<reference evidence="1 2" key="1">
    <citation type="journal article" date="2011" name="J. Bacteriol.">
        <title>Complete genome sequences of two hemotropic Mycoplasmas, Mycoplasma haemofelis strain Ohio2 and Mycoplasma suis strain Illinois.</title>
        <authorList>
            <person name="Messick J.B."/>
            <person name="Santos A.P."/>
            <person name="Guimaraes A.M."/>
        </authorList>
    </citation>
    <scope>NUCLEOTIDE SEQUENCE [LARGE SCALE GENOMIC DNA]</scope>
    <source>
        <strain evidence="1 2">Ohio2</strain>
    </source>
</reference>
<dbReference type="KEGG" id="mhf:MHF_0662"/>
<accession>F6FI86</accession>
<organism evidence="1 2">
    <name type="scientific">Mycoplasma haemofelis (strain Ohio2)</name>
    <dbReference type="NCBI Taxonomy" id="859194"/>
    <lineage>
        <taxon>Bacteria</taxon>
        <taxon>Bacillati</taxon>
        <taxon>Mycoplasmatota</taxon>
        <taxon>Mollicutes</taxon>
        <taxon>Mycoplasmataceae</taxon>
        <taxon>Mycoplasma</taxon>
    </lineage>
</organism>
<sequence length="184" mass="20534">MEVFGSQACSYRSLKVVLGILWSLSKRKPPAPAAPTPAAPAAMKESLLIYLPYPWATALVQCPLKVWYVESSPYDEWIMVSHHFLSFLPFSFPVPVLGVIALTTEVKSPREPYLVLRVPSSVSNVNFSSSNLSLNEEYTTHHLAAFFKIESLLWTSICFSHQLRMSFAVTSPSLIFNSCFASNL</sequence>
<dbReference type="Proteomes" id="UP000007952">
    <property type="component" value="Chromosome"/>
</dbReference>
<gene>
    <name evidence="1" type="ordered locus">MHF_0662</name>
</gene>
<reference key="2">
    <citation type="submission" date="2011-05" db="EMBL/GenBank/DDBJ databases">
        <title>The Genome of Mycoplasma haemofelis Strain Ohio2, a pathogenic hemoplasma of the cat.</title>
        <authorList>
            <person name="Santos A.P."/>
            <person name="Guimaraes A.M.S."/>
            <person name="SanMiguel P.J."/>
            <person name="Martin S.W."/>
            <person name="Messick J.B."/>
        </authorList>
    </citation>
    <scope>NUCLEOTIDE SEQUENCE</scope>
    <source>
        <strain>Ohio2</strain>
    </source>
</reference>
<name>F6FI86_MYCHI</name>
<dbReference type="AlphaFoldDB" id="F6FI86"/>
<protein>
    <submittedName>
        <fullName evidence="1">Uncharacterized protein</fullName>
    </submittedName>
</protein>
<evidence type="ECO:0000313" key="1">
    <source>
        <dbReference type="EMBL" id="AEG72934.1"/>
    </source>
</evidence>
<evidence type="ECO:0000313" key="2">
    <source>
        <dbReference type="Proteomes" id="UP000007952"/>
    </source>
</evidence>
<dbReference type="EMBL" id="CP002808">
    <property type="protein sequence ID" value="AEG72934.1"/>
    <property type="molecule type" value="Genomic_DNA"/>
</dbReference>
<proteinExistence type="predicted"/>
<dbReference type="HOGENOM" id="CLU_1466682_0_0_14"/>